<dbReference type="AlphaFoldDB" id="A0A8S0WP56"/>
<gene>
    <name evidence="1" type="ORF">METHB2_290002</name>
</gene>
<name>A0A8S0WP56_9GAMM</name>
<protein>
    <submittedName>
        <fullName evidence="1">Uncharacterized protein</fullName>
    </submittedName>
</protein>
<dbReference type="Proteomes" id="UP000494216">
    <property type="component" value="Unassembled WGS sequence"/>
</dbReference>
<keyword evidence="2" id="KW-1185">Reference proteome</keyword>
<proteinExistence type="predicted"/>
<evidence type="ECO:0000313" key="1">
    <source>
        <dbReference type="EMBL" id="CAA9890755.1"/>
    </source>
</evidence>
<accession>A0A8S0WP56</accession>
<organism evidence="1 2">
    <name type="scientific">Candidatus Methylobacter favarea</name>
    <dbReference type="NCBI Taxonomy" id="2707345"/>
    <lineage>
        <taxon>Bacteria</taxon>
        <taxon>Pseudomonadati</taxon>
        <taxon>Pseudomonadota</taxon>
        <taxon>Gammaproteobacteria</taxon>
        <taxon>Methylococcales</taxon>
        <taxon>Methylococcaceae</taxon>
        <taxon>Methylobacter</taxon>
    </lineage>
</organism>
<reference evidence="1 2" key="1">
    <citation type="submission" date="2020-02" db="EMBL/GenBank/DDBJ databases">
        <authorList>
            <person name="Hogendoorn C."/>
        </authorList>
    </citation>
    <scope>NUCLEOTIDE SEQUENCE [LARGE SCALE GENOMIC DNA]</scope>
    <source>
        <strain evidence="1">METHB21</strain>
    </source>
</reference>
<evidence type="ECO:0000313" key="2">
    <source>
        <dbReference type="Proteomes" id="UP000494216"/>
    </source>
</evidence>
<sequence>MAMDKLIQDSGSVVFFVHEINCALCTPGNLNLNYLKDGLGRLHFDVPPSKTPVS</sequence>
<comment type="caution">
    <text evidence="1">The sequence shown here is derived from an EMBL/GenBank/DDBJ whole genome shotgun (WGS) entry which is preliminary data.</text>
</comment>
<dbReference type="EMBL" id="CADCXN010000057">
    <property type="protein sequence ID" value="CAA9890755.1"/>
    <property type="molecule type" value="Genomic_DNA"/>
</dbReference>